<dbReference type="AlphaFoldDB" id="A0A4P9WIH0"/>
<gene>
    <name evidence="1" type="ORF">BDK51DRAFT_32222</name>
</gene>
<sequence length="254" mass="28086">MGKDFDGSGDPGTCLCGGGNLMSIQRDSSGMVLKILLPQILKQYTKWIHETLEVLNLHEPRKQQEDNEGINIGVKLLKRVACSISNVTCHLTGTLVGFQRHDVFPKPWIFTHQLTSSTSPDAPTLLETAKLPPSKNGLNACLLSLLYPTMDTQLGMVFMITGAKNLAESVSYGKFAPDAVWRRLFRLDHFNNKPHVFGGSIAMDRISISFHLDRKIPDRIGSDRVGSDRIGSEGHRGHSQCIVMASVFRSGRWG</sequence>
<dbReference type="EMBL" id="KZ995598">
    <property type="protein sequence ID" value="RKO90356.1"/>
    <property type="molecule type" value="Genomic_DNA"/>
</dbReference>
<proteinExistence type="predicted"/>
<evidence type="ECO:0000313" key="1">
    <source>
        <dbReference type="EMBL" id="RKO90356.1"/>
    </source>
</evidence>
<name>A0A4P9WIH0_9FUNG</name>
<accession>A0A4P9WIH0</accession>
<protein>
    <submittedName>
        <fullName evidence="1">Uncharacterized protein</fullName>
    </submittedName>
</protein>
<dbReference type="Proteomes" id="UP000269721">
    <property type="component" value="Unassembled WGS sequence"/>
</dbReference>
<organism evidence="1 2">
    <name type="scientific">Blyttiomyces helicus</name>
    <dbReference type="NCBI Taxonomy" id="388810"/>
    <lineage>
        <taxon>Eukaryota</taxon>
        <taxon>Fungi</taxon>
        <taxon>Fungi incertae sedis</taxon>
        <taxon>Chytridiomycota</taxon>
        <taxon>Chytridiomycota incertae sedis</taxon>
        <taxon>Chytridiomycetes</taxon>
        <taxon>Chytridiomycetes incertae sedis</taxon>
        <taxon>Blyttiomyces</taxon>
    </lineage>
</organism>
<reference evidence="2" key="1">
    <citation type="journal article" date="2018" name="Nat. Microbiol.">
        <title>Leveraging single-cell genomics to expand the fungal tree of life.</title>
        <authorList>
            <person name="Ahrendt S.R."/>
            <person name="Quandt C.A."/>
            <person name="Ciobanu D."/>
            <person name="Clum A."/>
            <person name="Salamov A."/>
            <person name="Andreopoulos B."/>
            <person name="Cheng J.F."/>
            <person name="Woyke T."/>
            <person name="Pelin A."/>
            <person name="Henrissat B."/>
            <person name="Reynolds N.K."/>
            <person name="Benny G.L."/>
            <person name="Smith M.E."/>
            <person name="James T.Y."/>
            <person name="Grigoriev I.V."/>
        </authorList>
    </citation>
    <scope>NUCLEOTIDE SEQUENCE [LARGE SCALE GENOMIC DNA]</scope>
</reference>
<evidence type="ECO:0000313" key="2">
    <source>
        <dbReference type="Proteomes" id="UP000269721"/>
    </source>
</evidence>
<keyword evidence="2" id="KW-1185">Reference proteome</keyword>